<dbReference type="GO" id="GO:0004190">
    <property type="term" value="F:aspartic-type endopeptidase activity"/>
    <property type="evidence" value="ECO:0007669"/>
    <property type="project" value="InterPro"/>
</dbReference>
<evidence type="ECO:0000256" key="3">
    <source>
        <dbReference type="PIRSR" id="PIRSR601461-2"/>
    </source>
</evidence>
<dbReference type="InterPro" id="IPR021109">
    <property type="entry name" value="Peptidase_aspartic_dom_sf"/>
</dbReference>
<dbReference type="AlphaFoldDB" id="A0A077WQ60"/>
<reference evidence="7" key="1">
    <citation type="journal article" date="2014" name="Genome Announc.">
        <title>De novo whole-genome sequence and genome annotation of Lichtheimia ramosa.</title>
        <authorList>
            <person name="Linde J."/>
            <person name="Schwartze V."/>
            <person name="Binder U."/>
            <person name="Lass-Florl C."/>
            <person name="Voigt K."/>
            <person name="Horn F."/>
        </authorList>
    </citation>
    <scope>NUCLEOTIDE SEQUENCE</scope>
    <source>
        <strain evidence="7">JMRC FSU:6197</strain>
    </source>
</reference>
<evidence type="ECO:0000256" key="1">
    <source>
        <dbReference type="ARBA" id="ARBA00007447"/>
    </source>
</evidence>
<evidence type="ECO:0000256" key="2">
    <source>
        <dbReference type="PIRSR" id="PIRSR601461-1"/>
    </source>
</evidence>
<dbReference type="PANTHER" id="PTHR47966:SF74">
    <property type="entry name" value="AGR407CP"/>
    <property type="match status" value="1"/>
</dbReference>
<dbReference type="InterPro" id="IPR034164">
    <property type="entry name" value="Pepsin-like_dom"/>
</dbReference>
<dbReference type="Gene3D" id="2.40.70.10">
    <property type="entry name" value="Acid Proteases"/>
    <property type="match status" value="2"/>
</dbReference>
<dbReference type="GO" id="GO:0006508">
    <property type="term" value="P:proteolysis"/>
    <property type="evidence" value="ECO:0007669"/>
    <property type="project" value="InterPro"/>
</dbReference>
<feature type="active site" evidence="2">
    <location>
        <position position="338"/>
    </location>
</feature>
<evidence type="ECO:0000256" key="5">
    <source>
        <dbReference type="SAM" id="SignalP"/>
    </source>
</evidence>
<feature type="signal peptide" evidence="5">
    <location>
        <begin position="1"/>
        <end position="21"/>
    </location>
</feature>
<dbReference type="CDD" id="cd05471">
    <property type="entry name" value="pepsin_like"/>
    <property type="match status" value="1"/>
</dbReference>
<dbReference type="PANTHER" id="PTHR47966">
    <property type="entry name" value="BETA-SITE APP-CLEAVING ENZYME, ISOFORM A-RELATED"/>
    <property type="match status" value="1"/>
</dbReference>
<dbReference type="PROSITE" id="PS51767">
    <property type="entry name" value="PEPTIDASE_A1"/>
    <property type="match status" value="1"/>
</dbReference>
<dbReference type="MEROPS" id="A01.013"/>
<dbReference type="Pfam" id="PF00026">
    <property type="entry name" value="Asp"/>
    <property type="match status" value="1"/>
</dbReference>
<feature type="region of interest" description="Disordered" evidence="4">
    <location>
        <begin position="26"/>
        <end position="46"/>
    </location>
</feature>
<protein>
    <recommendedName>
        <fullName evidence="6">Peptidase A1 domain-containing protein</fullName>
    </recommendedName>
</protein>
<dbReference type="InterPro" id="IPR001461">
    <property type="entry name" value="Aspartic_peptidase_A1"/>
</dbReference>
<dbReference type="SUPFAM" id="SSF50630">
    <property type="entry name" value="Acid proteases"/>
    <property type="match status" value="1"/>
</dbReference>
<organism evidence="7">
    <name type="scientific">Lichtheimia ramosa</name>
    <dbReference type="NCBI Taxonomy" id="688394"/>
    <lineage>
        <taxon>Eukaryota</taxon>
        <taxon>Fungi</taxon>
        <taxon>Fungi incertae sedis</taxon>
        <taxon>Mucoromycota</taxon>
        <taxon>Mucoromycotina</taxon>
        <taxon>Mucoromycetes</taxon>
        <taxon>Mucorales</taxon>
        <taxon>Lichtheimiaceae</taxon>
        <taxon>Lichtheimia</taxon>
    </lineage>
</organism>
<name>A0A077WQ60_9FUNG</name>
<keyword evidence="3" id="KW-1015">Disulfide bond</keyword>
<keyword evidence="5" id="KW-0732">Signal</keyword>
<feature type="active site" evidence="2">
    <location>
        <position position="111"/>
    </location>
</feature>
<proteinExistence type="inferred from homology"/>
<gene>
    <name evidence="7" type="ORF">LRAMOSA10649</name>
</gene>
<comment type="similarity">
    <text evidence="1">Belongs to the peptidase A1 family.</text>
</comment>
<feature type="chain" id="PRO_5001726504" description="Peptidase A1 domain-containing protein" evidence="5">
    <location>
        <begin position="22"/>
        <end position="461"/>
    </location>
</feature>
<dbReference type="OrthoDB" id="771136at2759"/>
<feature type="disulfide bond" evidence="3">
    <location>
        <begin position="124"/>
        <end position="130"/>
    </location>
</feature>
<dbReference type="EMBL" id="LK023330">
    <property type="protein sequence ID" value="CDS09289.1"/>
    <property type="molecule type" value="Genomic_DNA"/>
</dbReference>
<dbReference type="PRINTS" id="PR00792">
    <property type="entry name" value="PEPSIN"/>
</dbReference>
<sequence>MKPVNILLSLTLLWLVVATNAVPAGGNRLSSRQEQQQTKESHPLSLPLRRYKGKRNHHIQRRQQPTTNASTVNFNNDTVRVTPGLYDMAMTEFAIPISLGSPAREFLLLFDTGSADTWVIGPSCTNTTTCAADNVYDPKESTTYASTPYDFIINYAIGSSNGTYAVDRVAVDDAVLSEQMFAVVNDTEHFFTTQDPNSQYTIDGILGASYPWSTALQAYYNVTYLPIPFALYAAHLIPEPVFSVHMGQAFQQHNNTDTTTDDHDLWTGSVTFGAVNTSIVDPQAIRYTNISVWRQFATNDTGYMFWDGRANHITMESNNTTTSIVSWNVTHAPSFIIDTGSNYFSMPEQDAQELVINHLAPEARIREGQGGYFVHCNNTRLFDNNTTLSIHFYDSEDHTGATFPLTFPISDLVFQVDQGQCILAISPGKQYVVGNFILYRFLSIFDFGRHRVGFAPLQGSS</sequence>
<evidence type="ECO:0000313" key="7">
    <source>
        <dbReference type="EMBL" id="CDS09289.1"/>
    </source>
</evidence>
<evidence type="ECO:0000259" key="6">
    <source>
        <dbReference type="PROSITE" id="PS51767"/>
    </source>
</evidence>
<evidence type="ECO:0000256" key="4">
    <source>
        <dbReference type="SAM" id="MobiDB-lite"/>
    </source>
</evidence>
<feature type="domain" description="Peptidase A1" evidence="6">
    <location>
        <begin position="93"/>
        <end position="455"/>
    </location>
</feature>
<dbReference type="InterPro" id="IPR033121">
    <property type="entry name" value="PEPTIDASE_A1"/>
</dbReference>
<accession>A0A077WQ60</accession>